<sequence length="33" mass="4035">MIYFCIFIYISTDKWWQTTLSSGIYKGHLYKQV</sequence>
<organism evidence="1 2">
    <name type="scientific">Rattus norvegicus</name>
    <name type="common">Rat</name>
    <dbReference type="NCBI Taxonomy" id="10116"/>
    <lineage>
        <taxon>Eukaryota</taxon>
        <taxon>Metazoa</taxon>
        <taxon>Chordata</taxon>
        <taxon>Craniata</taxon>
        <taxon>Vertebrata</taxon>
        <taxon>Euteleostomi</taxon>
        <taxon>Mammalia</taxon>
        <taxon>Eutheria</taxon>
        <taxon>Euarchontoglires</taxon>
        <taxon>Glires</taxon>
        <taxon>Rodentia</taxon>
        <taxon>Myomorpha</taxon>
        <taxon>Muroidea</taxon>
        <taxon>Muridae</taxon>
        <taxon>Murinae</taxon>
        <taxon>Rattus</taxon>
    </lineage>
</organism>
<reference evidence="2" key="1">
    <citation type="submission" date="2005-09" db="EMBL/GenBank/DDBJ databases">
        <authorList>
            <person name="Mural R.J."/>
            <person name="Li P.W."/>
            <person name="Adams M.D."/>
            <person name="Amanatides P.G."/>
            <person name="Baden-Tillson H."/>
            <person name="Barnstead M."/>
            <person name="Chin S.H."/>
            <person name="Dew I."/>
            <person name="Evans C.A."/>
            <person name="Ferriera S."/>
            <person name="Flanigan M."/>
            <person name="Fosler C."/>
            <person name="Glodek A."/>
            <person name="Gu Z."/>
            <person name="Holt R.A."/>
            <person name="Jennings D."/>
            <person name="Kraft C.L."/>
            <person name="Lu F."/>
            <person name="Nguyen T."/>
            <person name="Nusskern D.R."/>
            <person name="Pfannkoch C.M."/>
            <person name="Sitter C."/>
            <person name="Sutton G.G."/>
            <person name="Venter J.C."/>
            <person name="Wang Z."/>
            <person name="Woodage T."/>
            <person name="Zheng X.H."/>
            <person name="Zhong F."/>
        </authorList>
    </citation>
    <scope>NUCLEOTIDE SEQUENCE [LARGE SCALE GENOMIC DNA]</scope>
    <source>
        <strain>BN</strain>
        <strain evidence="2">Sprague-Dawley</strain>
    </source>
</reference>
<dbReference type="EMBL" id="CH473986">
    <property type="protein sequence ID" value="EDL94294.1"/>
    <property type="molecule type" value="Genomic_DNA"/>
</dbReference>
<proteinExistence type="predicted"/>
<evidence type="ECO:0000313" key="1">
    <source>
        <dbReference type="EMBL" id="EDL94294.1"/>
    </source>
</evidence>
<accession>A6JHH0</accession>
<dbReference type="AlphaFoldDB" id="A6JHH0"/>
<name>A6JHH0_RAT</name>
<evidence type="ECO:0000313" key="2">
    <source>
        <dbReference type="Proteomes" id="UP000234681"/>
    </source>
</evidence>
<dbReference type="Proteomes" id="UP000234681">
    <property type="component" value="Chromosome 1"/>
</dbReference>
<protein>
    <submittedName>
        <fullName evidence="1">RCG57620</fullName>
    </submittedName>
</protein>
<gene>
    <name evidence="1" type="ORF">rCG_57620</name>
</gene>